<dbReference type="PATRIC" id="fig|1476583.3.peg.3177"/>
<reference evidence="2 3" key="1">
    <citation type="submission" date="2014-03" db="EMBL/GenBank/DDBJ databases">
        <title>Draft genome sequence of Deinococcus phoenicis 1P10ME.</title>
        <authorList>
            <person name="Stepanov V.G."/>
            <person name="Vaishampayan P."/>
            <person name="Venkateswaran K."/>
            <person name="Fox G.E."/>
        </authorList>
    </citation>
    <scope>NUCLEOTIDE SEQUENCE [LARGE SCALE GENOMIC DNA]</scope>
    <source>
        <strain evidence="2 3">1P10ME</strain>
    </source>
</reference>
<dbReference type="Proteomes" id="UP000020492">
    <property type="component" value="Unassembled WGS sequence"/>
</dbReference>
<dbReference type="EMBL" id="JHAC01000064">
    <property type="protein sequence ID" value="EYB66810.1"/>
    <property type="molecule type" value="Genomic_DNA"/>
</dbReference>
<dbReference type="eggNOG" id="COG5642">
    <property type="taxonomic scope" value="Bacteria"/>
</dbReference>
<name>A0A016QKX0_9DEIO</name>
<dbReference type="InterPro" id="IPR024467">
    <property type="entry name" value="Xre/MbcA/ParS-like_toxin-bd"/>
</dbReference>
<accession>A0A016QKX0</accession>
<sequence length="122" mass="13382">MTSPRPLHFLTETRSPESGKLDARLTARTLGLSMRELAQVLGRDPSGLSKHPASERLQPSLQALDELALHLRDVFGSLETGRMWLRAPNPVLAAEAPVTYLLRGDVTALRKLLLMAETGMPT</sequence>
<proteinExistence type="predicted"/>
<dbReference type="OrthoDB" id="67989at2"/>
<keyword evidence="3" id="KW-1185">Reference proteome</keyword>
<dbReference type="Pfam" id="PF09722">
    <property type="entry name" value="Xre_MbcA_ParS_C"/>
    <property type="match status" value="1"/>
</dbReference>
<feature type="domain" description="Antitoxin Xre/MbcA/ParS-like toxin-binding" evidence="1">
    <location>
        <begin position="70"/>
        <end position="103"/>
    </location>
</feature>
<comment type="caution">
    <text evidence="2">The sequence shown here is derived from an EMBL/GenBank/DDBJ whole genome shotgun (WGS) entry which is preliminary data.</text>
</comment>
<dbReference type="RefSeq" id="WP_051517447.1">
    <property type="nucleotide sequence ID" value="NZ_JHAC01000064.1"/>
</dbReference>
<evidence type="ECO:0000313" key="3">
    <source>
        <dbReference type="Proteomes" id="UP000020492"/>
    </source>
</evidence>
<evidence type="ECO:0000313" key="2">
    <source>
        <dbReference type="EMBL" id="EYB66810.1"/>
    </source>
</evidence>
<organism evidence="2 3">
    <name type="scientific">Deinococcus phoenicis</name>
    <dbReference type="NCBI Taxonomy" id="1476583"/>
    <lineage>
        <taxon>Bacteria</taxon>
        <taxon>Thermotogati</taxon>
        <taxon>Deinococcota</taxon>
        <taxon>Deinococci</taxon>
        <taxon>Deinococcales</taxon>
        <taxon>Deinococcaceae</taxon>
        <taxon>Deinococcus</taxon>
    </lineage>
</organism>
<protein>
    <recommendedName>
        <fullName evidence="1">Antitoxin Xre/MbcA/ParS-like toxin-binding domain-containing protein</fullName>
    </recommendedName>
</protein>
<gene>
    <name evidence="2" type="ORF">DEIPH_ctg069orf0011</name>
</gene>
<evidence type="ECO:0000259" key="1">
    <source>
        <dbReference type="Pfam" id="PF09722"/>
    </source>
</evidence>
<dbReference type="AlphaFoldDB" id="A0A016QKX0"/>